<accession>A0A6J1SHC2</accession>
<evidence type="ECO:0000313" key="2">
    <source>
        <dbReference type="Proteomes" id="UP000504606"/>
    </source>
</evidence>
<dbReference type="Proteomes" id="UP000504606">
    <property type="component" value="Unplaced"/>
</dbReference>
<keyword evidence="2" id="KW-1185">Reference proteome</keyword>
<evidence type="ECO:0000313" key="3">
    <source>
        <dbReference type="RefSeq" id="XP_026280609.1"/>
    </source>
</evidence>
<evidence type="ECO:0000256" key="1">
    <source>
        <dbReference type="SAM" id="MobiDB-lite"/>
    </source>
</evidence>
<feature type="region of interest" description="Disordered" evidence="1">
    <location>
        <begin position="158"/>
        <end position="190"/>
    </location>
</feature>
<name>A0A6J1SHC2_FRAOC</name>
<gene>
    <name evidence="3" type="primary">LOC113208006</name>
</gene>
<protein>
    <submittedName>
        <fullName evidence="3">Cytoskeleton-associated protein 2-like isoform X2</fullName>
    </submittedName>
</protein>
<sequence>MTPTITRQAKNTGMKSRQVQAKVTSRFASFSVNAEEQVRQFREARKARETERLEKLRDSRLKNSSAAASTVSASISITSFASSSCPPSKPRVLGVLLNKSQACSTTIKSSALSQRSQPCQRTTHHLTETSSNNNPNAATKCMPALNLPTKRTAGVISSLKSRRSNGGRQSLSKKRPDLKLSNKAKRKVPKAEVKLTKTAQLRMMKCDPLLDLSQFKRDSNKRIVLPLPASVPKPGNDSKNAKAPIERGDIDVTTSVIVDGSNLGIQNNDQVLIKDESQRKTSMKKKSISDPSVKKSISLTCDSPSHIPRLKTSFVSPLRKTVPSTPRPSPLRARLAEWLEKRDHSLDNFKHLKCFGVLGPVVKRPQTPFRKAILSTSTLRAIPESSESTSLNEKVEDTYEEDDIGLNSTFTLEDEDKENICGGFETQMQVQNTTVGNLPLSPNTQRIKDLDQAHGVLSELHRLIKMAYPTEQCGLWLKAIRRRFPQCGEEPIYWECLASLEEIRGDFESAVACYERAILQGAESCVQSSLDQLHQKMSDLHIEPIPSTNMNNVKRTQNNLPQSKNIIKSSSIQFAVHEKCGSSKKTVIDENKADPVFTATPVRRSMRLAGTPSKGTPGITCVRSLEFLEPKIKNSLIFHGNSALDPNEMKC</sequence>
<dbReference type="RefSeq" id="XP_026280609.1">
    <property type="nucleotide sequence ID" value="XM_026424824.2"/>
</dbReference>
<organism evidence="2 3">
    <name type="scientific">Frankliniella occidentalis</name>
    <name type="common">Western flower thrips</name>
    <name type="synonym">Euthrips occidentalis</name>
    <dbReference type="NCBI Taxonomy" id="133901"/>
    <lineage>
        <taxon>Eukaryota</taxon>
        <taxon>Metazoa</taxon>
        <taxon>Ecdysozoa</taxon>
        <taxon>Arthropoda</taxon>
        <taxon>Hexapoda</taxon>
        <taxon>Insecta</taxon>
        <taxon>Pterygota</taxon>
        <taxon>Neoptera</taxon>
        <taxon>Paraneoptera</taxon>
        <taxon>Thysanoptera</taxon>
        <taxon>Terebrantia</taxon>
        <taxon>Thripoidea</taxon>
        <taxon>Thripidae</taxon>
        <taxon>Frankliniella</taxon>
    </lineage>
</organism>
<dbReference type="GeneID" id="113208006"/>
<dbReference type="AlphaFoldDB" id="A0A6J1SHC2"/>
<reference evidence="3" key="1">
    <citation type="submission" date="2025-08" db="UniProtKB">
        <authorList>
            <consortium name="RefSeq"/>
        </authorList>
    </citation>
    <scope>IDENTIFICATION</scope>
    <source>
        <tissue evidence="3">Whole organism</tissue>
    </source>
</reference>
<proteinExistence type="predicted"/>